<evidence type="ECO:0000313" key="2">
    <source>
        <dbReference type="EMBL" id="JAH06733.1"/>
    </source>
</evidence>
<organism evidence="2">
    <name type="scientific">Anguilla anguilla</name>
    <name type="common">European freshwater eel</name>
    <name type="synonym">Muraena anguilla</name>
    <dbReference type="NCBI Taxonomy" id="7936"/>
    <lineage>
        <taxon>Eukaryota</taxon>
        <taxon>Metazoa</taxon>
        <taxon>Chordata</taxon>
        <taxon>Craniata</taxon>
        <taxon>Vertebrata</taxon>
        <taxon>Euteleostomi</taxon>
        <taxon>Actinopterygii</taxon>
        <taxon>Neopterygii</taxon>
        <taxon>Teleostei</taxon>
        <taxon>Anguilliformes</taxon>
        <taxon>Anguillidae</taxon>
        <taxon>Anguilla</taxon>
    </lineage>
</organism>
<keyword evidence="1" id="KW-0812">Transmembrane</keyword>
<proteinExistence type="predicted"/>
<name>A0A0E9PSC3_ANGAN</name>
<reference evidence="2" key="2">
    <citation type="journal article" date="2015" name="Fish Shellfish Immunol.">
        <title>Early steps in the European eel (Anguilla anguilla)-Vibrio vulnificus interaction in the gills: Role of the RtxA13 toxin.</title>
        <authorList>
            <person name="Callol A."/>
            <person name="Pajuelo D."/>
            <person name="Ebbesson L."/>
            <person name="Teles M."/>
            <person name="MacKenzie S."/>
            <person name="Amaro C."/>
        </authorList>
    </citation>
    <scope>NUCLEOTIDE SEQUENCE</scope>
</reference>
<sequence length="65" mass="7423">MPVSQHTSFYLFFIINFNQNSSRIQAYVTFQIFLILHSASLCILKSTTVFGSIVLTETARGLRCF</sequence>
<evidence type="ECO:0000256" key="1">
    <source>
        <dbReference type="SAM" id="Phobius"/>
    </source>
</evidence>
<accession>A0A0E9PSC3</accession>
<protein>
    <submittedName>
        <fullName evidence="2">Uncharacterized protein</fullName>
    </submittedName>
</protein>
<keyword evidence="1" id="KW-0472">Membrane</keyword>
<feature type="transmembrane region" description="Helical" evidence="1">
    <location>
        <begin position="24"/>
        <end position="44"/>
    </location>
</feature>
<dbReference type="AlphaFoldDB" id="A0A0E9PSC3"/>
<reference evidence="2" key="1">
    <citation type="submission" date="2014-11" db="EMBL/GenBank/DDBJ databases">
        <authorList>
            <person name="Amaro Gonzalez C."/>
        </authorList>
    </citation>
    <scope>NUCLEOTIDE SEQUENCE</scope>
</reference>
<dbReference type="EMBL" id="GBXM01101844">
    <property type="protein sequence ID" value="JAH06733.1"/>
    <property type="molecule type" value="Transcribed_RNA"/>
</dbReference>
<keyword evidence="1" id="KW-1133">Transmembrane helix</keyword>